<dbReference type="PROSITE" id="PS51257">
    <property type="entry name" value="PROKAR_LIPOPROTEIN"/>
    <property type="match status" value="1"/>
</dbReference>
<proteinExistence type="predicted"/>
<dbReference type="PANTHER" id="PTHR37833">
    <property type="entry name" value="LIPOPROTEIN-RELATED"/>
    <property type="match status" value="1"/>
</dbReference>
<dbReference type="OrthoDB" id="826619at2"/>
<dbReference type="InterPro" id="IPR011467">
    <property type="entry name" value="DUF1573"/>
</dbReference>
<dbReference type="InterPro" id="IPR013783">
    <property type="entry name" value="Ig-like_fold"/>
</dbReference>
<sequence length="155" mass="16681">MIRITGLIFIIVLAFGCNSGDKETVTADMVKNPVSGKGNDQNLKMPEITFVDDNSDKPQYFDFGVIIQGEVVSHTFRFKNTGKSDLLIRSTSSTCGCTVSSYTKKPVPPGESGKIDVTFSSGGRKGRQHKAVTVLTNAQPASKKLVIEANVVVPN</sequence>
<accession>A0A0S2I544</accession>
<evidence type="ECO:0008006" key="3">
    <source>
        <dbReference type="Google" id="ProtNLM"/>
    </source>
</evidence>
<evidence type="ECO:0000313" key="1">
    <source>
        <dbReference type="EMBL" id="ALO17471.1"/>
    </source>
</evidence>
<dbReference type="STRING" id="1307839.L21SP5_03879"/>
<reference evidence="1 2" key="1">
    <citation type="submission" date="2015-11" db="EMBL/GenBank/DDBJ databases">
        <title>Description and complete genome sequence of a novel strain predominating in hypersaline microbial mats and representing a new family of the Bacteriodetes phylum.</title>
        <authorList>
            <person name="Spring S."/>
            <person name="Bunk B."/>
            <person name="Sproer C."/>
            <person name="Klenk H.-P."/>
        </authorList>
    </citation>
    <scope>NUCLEOTIDE SEQUENCE [LARGE SCALE GENOMIC DNA]</scope>
    <source>
        <strain evidence="1 2">L21-Spi-D4</strain>
    </source>
</reference>
<gene>
    <name evidence="1" type="ORF">L21SP5_03879</name>
</gene>
<dbReference type="KEGG" id="blq:L21SP5_03879"/>
<dbReference type="Proteomes" id="UP000064893">
    <property type="component" value="Chromosome"/>
</dbReference>
<keyword evidence="2" id="KW-1185">Reference proteome</keyword>
<protein>
    <recommendedName>
        <fullName evidence="3">DUF1573 domain-containing protein</fullName>
    </recommendedName>
</protein>
<evidence type="ECO:0000313" key="2">
    <source>
        <dbReference type="Proteomes" id="UP000064893"/>
    </source>
</evidence>
<dbReference type="RefSeq" id="WP_057954732.1">
    <property type="nucleotide sequence ID" value="NZ_CP013118.1"/>
</dbReference>
<name>A0A0S2I544_9BACT</name>
<dbReference type="Pfam" id="PF07610">
    <property type="entry name" value="DUF1573"/>
    <property type="match status" value="1"/>
</dbReference>
<dbReference type="Gene3D" id="2.60.40.10">
    <property type="entry name" value="Immunoglobulins"/>
    <property type="match status" value="1"/>
</dbReference>
<organism evidence="1 2">
    <name type="scientific">Salinivirga cyanobacteriivorans</name>
    <dbReference type="NCBI Taxonomy" id="1307839"/>
    <lineage>
        <taxon>Bacteria</taxon>
        <taxon>Pseudomonadati</taxon>
        <taxon>Bacteroidota</taxon>
        <taxon>Bacteroidia</taxon>
        <taxon>Bacteroidales</taxon>
        <taxon>Salinivirgaceae</taxon>
        <taxon>Salinivirga</taxon>
    </lineage>
</organism>
<dbReference type="PANTHER" id="PTHR37833:SF1">
    <property type="entry name" value="SIGNAL PEPTIDE PROTEIN"/>
    <property type="match status" value="1"/>
</dbReference>
<dbReference type="EMBL" id="CP013118">
    <property type="protein sequence ID" value="ALO17471.1"/>
    <property type="molecule type" value="Genomic_DNA"/>
</dbReference>
<dbReference type="AlphaFoldDB" id="A0A0S2I544"/>